<dbReference type="InterPro" id="IPR041679">
    <property type="entry name" value="DNA2/NAM7-like_C"/>
</dbReference>
<dbReference type="PANTHER" id="PTHR10887:SF322">
    <property type="entry name" value="HELICASE MOV-10"/>
    <property type="match status" value="1"/>
</dbReference>
<reference evidence="4 5" key="1">
    <citation type="journal article" date="2020" name="bioRxiv">
        <title>Metabolic contributions of an alphaproteobacterial endosymbiont in the apicomplexan Cardiosporidium cionae.</title>
        <authorList>
            <person name="Hunter E.S."/>
            <person name="Paight C.J."/>
            <person name="Lane C.E."/>
        </authorList>
    </citation>
    <scope>NUCLEOTIDE SEQUENCE [LARGE SCALE GENOMIC DNA]</scope>
    <source>
        <strain evidence="4">ESH_2018</strain>
    </source>
</reference>
<dbReference type="SUPFAM" id="SSF52540">
    <property type="entry name" value="P-loop containing nucleoside triphosphate hydrolases"/>
    <property type="match status" value="1"/>
</dbReference>
<evidence type="ECO:0000313" key="4">
    <source>
        <dbReference type="EMBL" id="KAF8822623.1"/>
    </source>
</evidence>
<evidence type="ECO:0000256" key="1">
    <source>
        <dbReference type="SAM" id="MobiDB-lite"/>
    </source>
</evidence>
<dbReference type="Pfam" id="PF13086">
    <property type="entry name" value="AAA_11"/>
    <property type="match status" value="1"/>
</dbReference>
<dbReference type="CDD" id="cd18808">
    <property type="entry name" value="SF1_C_Upf1"/>
    <property type="match status" value="1"/>
</dbReference>
<evidence type="ECO:0000259" key="3">
    <source>
        <dbReference type="Pfam" id="PF13087"/>
    </source>
</evidence>
<dbReference type="InterPro" id="IPR027417">
    <property type="entry name" value="P-loop_NTPase"/>
</dbReference>
<dbReference type="Gene3D" id="3.40.50.300">
    <property type="entry name" value="P-loop containing nucleotide triphosphate hydrolases"/>
    <property type="match status" value="2"/>
</dbReference>
<dbReference type="Proteomes" id="UP000823046">
    <property type="component" value="Unassembled WGS sequence"/>
</dbReference>
<comment type="caution">
    <text evidence="4">The sequence shown here is derived from an EMBL/GenBank/DDBJ whole genome shotgun (WGS) entry which is preliminary data.</text>
</comment>
<name>A0ABQ7JF13_9APIC</name>
<gene>
    <name evidence="4" type="ORF">IE077_003310</name>
</gene>
<proteinExistence type="predicted"/>
<feature type="domain" description="DNA2/NAM7 helicase-like C-terminal" evidence="3">
    <location>
        <begin position="637"/>
        <end position="846"/>
    </location>
</feature>
<feature type="region of interest" description="Disordered" evidence="1">
    <location>
        <begin position="70"/>
        <end position="92"/>
    </location>
</feature>
<dbReference type="InterPro" id="IPR045055">
    <property type="entry name" value="DNA2/NAM7-like"/>
</dbReference>
<protein>
    <submittedName>
        <fullName evidence="4">Uncharacterized protein</fullName>
    </submittedName>
</protein>
<evidence type="ECO:0000313" key="5">
    <source>
        <dbReference type="Proteomes" id="UP000823046"/>
    </source>
</evidence>
<feature type="domain" description="DNA2/NAM7 helicase helicase" evidence="2">
    <location>
        <begin position="535"/>
        <end position="629"/>
    </location>
</feature>
<dbReference type="EMBL" id="JADAQX010000037">
    <property type="protein sequence ID" value="KAF8822623.1"/>
    <property type="molecule type" value="Genomic_DNA"/>
</dbReference>
<accession>A0ABQ7JF13</accession>
<dbReference type="InterPro" id="IPR047187">
    <property type="entry name" value="SF1_C_Upf1"/>
</dbReference>
<dbReference type="Pfam" id="PF13087">
    <property type="entry name" value="AAA_12"/>
    <property type="match status" value="1"/>
</dbReference>
<dbReference type="PANTHER" id="PTHR10887">
    <property type="entry name" value="DNA2/NAM7 HELICASE FAMILY"/>
    <property type="match status" value="1"/>
</dbReference>
<dbReference type="InterPro" id="IPR041677">
    <property type="entry name" value="DNA2/NAM7_AAA_11"/>
</dbReference>
<keyword evidence="5" id="KW-1185">Reference proteome</keyword>
<organism evidence="4 5">
    <name type="scientific">Cardiosporidium cionae</name>
    <dbReference type="NCBI Taxonomy" id="476202"/>
    <lineage>
        <taxon>Eukaryota</taxon>
        <taxon>Sar</taxon>
        <taxon>Alveolata</taxon>
        <taxon>Apicomplexa</taxon>
        <taxon>Aconoidasida</taxon>
        <taxon>Nephromycida</taxon>
        <taxon>Cardiosporidium</taxon>
    </lineage>
</organism>
<feature type="compositionally biased region" description="Acidic residues" evidence="1">
    <location>
        <begin position="71"/>
        <end position="81"/>
    </location>
</feature>
<evidence type="ECO:0000259" key="2">
    <source>
        <dbReference type="Pfam" id="PF13086"/>
    </source>
</evidence>
<sequence length="868" mass="97343">MSKNSHSDGILRIKNICLCHSPSGAMGEEFKRRKRKRKEILKLKKRYNDKQKKRISRMKLLQKMRKKGLDGEDCSLDDTESECSSSSENSEDIEKGRMFLDFSKAQTFEGGDFPLHRKSTSSFPGKSKSISEATNVQFLDFAKGDVWALTVTGYWYDPNAIILVRSKWKGLHPRYRTIEVYPLTPGSFSKIVQLWENGTRQNLHLSEALMLGNFGNELTLIEYLFIFSMLVGTLGCIKNAAAEEATEESDGSPLPSSPSSAVASNTIETVACEAEDAMRISPLKKNCADLFLNCTYISPDDSVSTLSETLRIKSNGISSFQETKTLRLGKLSSVDIENELINVSNIVFLNAEQRSVLVAVSQWFRCCDERFPCNDEKPPRHYNILKESTDIQGISSQIEPESLFDGDYISEAISNNKTGEENELKSIPKASSSVILVHGVFGAGKSSLLSASIIFLCTLLSKAKIRSKVLLVCGTNCAVDGILEKLLASGFDDFVRIGRISEIKPMLLRFAVSSSKSREKAIQQFASAFATLKINSTDSMLLKMISMLEKDLKNGNFPPIAQKWKHARLIATTCSTASTSEVLNSLTKCCPFVFFDEASQIIEPLVVAVLLRFNALRYLLIGDPLQLPPPLKIPGPLSRSLLERLMERSDEVIFHPICLKTQYRCHPSISKVCNELFYGQQLLDGVKEYERPPFFNRWSSPLVCLLLRKSFEEKIGKSFQNRHEGDIIVDIIRVSMNENSGHHNNRNLNQIGIIALYKAQVLLIIQFLDMKFGKSIRSQIKVSTVDAFQGGEKDVIILSCVRSSFPCNRNSKIVDSSIYEEFCGCPRRLNVAISRARKQLLIVSNESFMRGHALWNHILNKSNVELRG</sequence>